<evidence type="ECO:0000313" key="11">
    <source>
        <dbReference type="EMBL" id="MCZ4279427.1"/>
    </source>
</evidence>
<keyword evidence="8 9" id="KW-0092">Biotin</keyword>
<comment type="function">
    <text evidence="1 9">This protein is a component of the acetyl coenzyme A carboxylase complex; first, biotin carboxylase catalyzes the carboxylation of the carrier protein and then the transcarboxylase transfers the carboxyl group to form malonyl-CoA.</text>
</comment>
<dbReference type="SUPFAM" id="SSF51230">
    <property type="entry name" value="Single hybrid motif"/>
    <property type="match status" value="1"/>
</dbReference>
<comment type="pathway">
    <text evidence="2 9">Lipid metabolism; fatty acid biosynthesis.</text>
</comment>
<dbReference type="PANTHER" id="PTHR45266:SF3">
    <property type="entry name" value="OXALOACETATE DECARBOXYLASE ALPHA CHAIN"/>
    <property type="match status" value="1"/>
</dbReference>
<dbReference type="InterPro" id="IPR000089">
    <property type="entry name" value="Biotin_lipoyl"/>
</dbReference>
<evidence type="ECO:0000259" key="10">
    <source>
        <dbReference type="PROSITE" id="PS50968"/>
    </source>
</evidence>
<dbReference type="NCBIfam" id="TIGR00531">
    <property type="entry name" value="BCCP"/>
    <property type="match status" value="1"/>
</dbReference>
<evidence type="ECO:0000256" key="2">
    <source>
        <dbReference type="ARBA" id="ARBA00005194"/>
    </source>
</evidence>
<accession>A0ABT4LEB4</accession>
<dbReference type="InterPro" id="IPR011053">
    <property type="entry name" value="Single_hybrid_motif"/>
</dbReference>
<dbReference type="InterPro" id="IPR001882">
    <property type="entry name" value="Biotin_BS"/>
</dbReference>
<evidence type="ECO:0000256" key="3">
    <source>
        <dbReference type="ARBA" id="ARBA00017562"/>
    </source>
</evidence>
<evidence type="ECO:0000256" key="4">
    <source>
        <dbReference type="ARBA" id="ARBA00022516"/>
    </source>
</evidence>
<keyword evidence="5 9" id="KW-0276">Fatty acid metabolism</keyword>
<dbReference type="InterPro" id="IPR001249">
    <property type="entry name" value="AcCoA_biotinCC"/>
</dbReference>
<dbReference type="Gene3D" id="2.40.50.100">
    <property type="match status" value="1"/>
</dbReference>
<name>A0ABT4LEB4_9PROT</name>
<keyword evidence="11" id="KW-0436">Ligase</keyword>
<comment type="caution">
    <text evidence="11">The sequence shown here is derived from an EMBL/GenBank/DDBJ whole genome shotgun (WGS) entry which is preliminary data.</text>
</comment>
<organism evidence="11 12">
    <name type="scientific">Kiloniella laminariae</name>
    <dbReference type="NCBI Taxonomy" id="454162"/>
    <lineage>
        <taxon>Bacteria</taxon>
        <taxon>Pseudomonadati</taxon>
        <taxon>Pseudomonadota</taxon>
        <taxon>Alphaproteobacteria</taxon>
        <taxon>Rhodospirillales</taxon>
        <taxon>Kiloniellaceae</taxon>
        <taxon>Kiloniella</taxon>
    </lineage>
</organism>
<dbReference type="Pfam" id="PF00364">
    <property type="entry name" value="Biotin_lipoyl"/>
    <property type="match status" value="1"/>
</dbReference>
<gene>
    <name evidence="11" type="primary">accB</name>
    <name evidence="11" type="ORF">O4H49_01475</name>
</gene>
<keyword evidence="6 9" id="KW-0443">Lipid metabolism</keyword>
<dbReference type="PROSITE" id="PS50968">
    <property type="entry name" value="BIOTINYL_LIPOYL"/>
    <property type="match status" value="1"/>
</dbReference>
<evidence type="ECO:0000256" key="1">
    <source>
        <dbReference type="ARBA" id="ARBA00003761"/>
    </source>
</evidence>
<feature type="domain" description="Lipoyl-binding" evidence="10">
    <location>
        <begin position="72"/>
        <end position="148"/>
    </location>
</feature>
<evidence type="ECO:0000256" key="7">
    <source>
        <dbReference type="ARBA" id="ARBA00023160"/>
    </source>
</evidence>
<reference evidence="11" key="1">
    <citation type="submission" date="2022-12" db="EMBL/GenBank/DDBJ databases">
        <title>Bacterial isolates from different developmental stages of Nematostella vectensis.</title>
        <authorList>
            <person name="Fraune S."/>
        </authorList>
    </citation>
    <scope>NUCLEOTIDE SEQUENCE</scope>
    <source>
        <strain evidence="11">G21630-S1</strain>
    </source>
</reference>
<evidence type="ECO:0000256" key="5">
    <source>
        <dbReference type="ARBA" id="ARBA00022832"/>
    </source>
</evidence>
<evidence type="ECO:0000256" key="8">
    <source>
        <dbReference type="ARBA" id="ARBA00023267"/>
    </source>
</evidence>
<evidence type="ECO:0000256" key="6">
    <source>
        <dbReference type="ARBA" id="ARBA00023098"/>
    </source>
</evidence>
<keyword evidence="4 9" id="KW-0444">Lipid biosynthesis</keyword>
<dbReference type="PRINTS" id="PR01071">
    <property type="entry name" value="ACOABIOTINCC"/>
</dbReference>
<proteinExistence type="predicted"/>
<keyword evidence="7 9" id="KW-0275">Fatty acid biosynthesis</keyword>
<sequence length="148" mass="15379">MSKLEVNEKVIRTLAGLLDETDLTEIEYEAEGHRIRLVRGNTVVHAPAPVAAAPVAAAPLAAPATSEGGVPANAITSPMVGTAYLAGEPGAPSFVKVGDTVREGQTLMIIEAMKVMNPLPSPKAGVVKQILVSDGMPIEFGEPLMVIE</sequence>
<dbReference type="GO" id="GO:0003989">
    <property type="term" value="F:acetyl-CoA carboxylase activity"/>
    <property type="evidence" value="ECO:0007669"/>
    <property type="project" value="UniProtKB-EC"/>
</dbReference>
<dbReference type="PANTHER" id="PTHR45266">
    <property type="entry name" value="OXALOACETATE DECARBOXYLASE ALPHA CHAIN"/>
    <property type="match status" value="1"/>
</dbReference>
<evidence type="ECO:0000256" key="9">
    <source>
        <dbReference type="RuleBase" id="RU364072"/>
    </source>
</evidence>
<dbReference type="InterPro" id="IPR050709">
    <property type="entry name" value="Biotin_Carboxyl_Carrier/Decarb"/>
</dbReference>
<dbReference type="PROSITE" id="PS00188">
    <property type="entry name" value="BIOTIN"/>
    <property type="match status" value="1"/>
</dbReference>
<evidence type="ECO:0000313" key="12">
    <source>
        <dbReference type="Proteomes" id="UP001069802"/>
    </source>
</evidence>
<dbReference type="CDD" id="cd06850">
    <property type="entry name" value="biotinyl_domain"/>
    <property type="match status" value="1"/>
</dbReference>
<dbReference type="EMBL" id="JAPWGY010000001">
    <property type="protein sequence ID" value="MCZ4279427.1"/>
    <property type="molecule type" value="Genomic_DNA"/>
</dbReference>
<dbReference type="Proteomes" id="UP001069802">
    <property type="component" value="Unassembled WGS sequence"/>
</dbReference>
<keyword evidence="12" id="KW-1185">Reference proteome</keyword>
<dbReference type="RefSeq" id="WP_269421632.1">
    <property type="nucleotide sequence ID" value="NZ_JAPWGY010000001.1"/>
</dbReference>
<protein>
    <recommendedName>
        <fullName evidence="3 9">Biotin carboxyl carrier protein of acetyl-CoA carboxylase</fullName>
    </recommendedName>
</protein>